<evidence type="ECO:0000259" key="3">
    <source>
        <dbReference type="SMART" id="SM00939"/>
    </source>
</evidence>
<dbReference type="InterPro" id="IPR005674">
    <property type="entry name" value="CocE/Ser_esterase"/>
</dbReference>
<dbReference type="NCBIfam" id="TIGR00976">
    <property type="entry name" value="CocE_NonD"/>
    <property type="match status" value="1"/>
</dbReference>
<name>A0ABW6YC52_9ACTN</name>
<dbReference type="Pfam" id="PF08530">
    <property type="entry name" value="PepX_C"/>
    <property type="match status" value="1"/>
</dbReference>
<dbReference type="RefSeq" id="WP_391934606.1">
    <property type="nucleotide sequence ID" value="NZ_JBIBSM010000006.1"/>
</dbReference>
<organism evidence="4 5">
    <name type="scientific">Streptomyces lateritius</name>
    <dbReference type="NCBI Taxonomy" id="67313"/>
    <lineage>
        <taxon>Bacteria</taxon>
        <taxon>Bacillati</taxon>
        <taxon>Actinomycetota</taxon>
        <taxon>Actinomycetes</taxon>
        <taxon>Kitasatosporales</taxon>
        <taxon>Streptomycetaceae</taxon>
        <taxon>Streptomyces</taxon>
    </lineage>
</organism>
<dbReference type="EMBL" id="JBIBSM010000006">
    <property type="protein sequence ID" value="MFF8277305.1"/>
    <property type="molecule type" value="Genomic_DNA"/>
</dbReference>
<dbReference type="InterPro" id="IPR008979">
    <property type="entry name" value="Galactose-bd-like_sf"/>
</dbReference>
<evidence type="ECO:0000256" key="1">
    <source>
        <dbReference type="ARBA" id="ARBA00022801"/>
    </source>
</evidence>
<dbReference type="InterPro" id="IPR029058">
    <property type="entry name" value="AB_hydrolase_fold"/>
</dbReference>
<dbReference type="GO" id="GO:0016787">
    <property type="term" value="F:hydrolase activity"/>
    <property type="evidence" value="ECO:0007669"/>
    <property type="project" value="UniProtKB-KW"/>
</dbReference>
<proteinExistence type="predicted"/>
<dbReference type="SUPFAM" id="SSF49785">
    <property type="entry name" value="Galactose-binding domain-like"/>
    <property type="match status" value="1"/>
</dbReference>
<dbReference type="Gene3D" id="1.10.3020.10">
    <property type="entry name" value="alpha-amino acid ester hydrolase ( Helical cap domain)"/>
    <property type="match status" value="1"/>
</dbReference>
<dbReference type="InterPro" id="IPR013736">
    <property type="entry name" value="Xaa-Pro_dipept_C"/>
</dbReference>
<feature type="domain" description="Xaa-Pro dipeptidyl-peptidase C-terminal" evidence="3">
    <location>
        <begin position="273"/>
        <end position="499"/>
    </location>
</feature>
<dbReference type="Gene3D" id="2.60.120.260">
    <property type="entry name" value="Galactose-binding domain-like"/>
    <property type="match status" value="1"/>
</dbReference>
<dbReference type="Pfam" id="PF02129">
    <property type="entry name" value="Peptidase_S15"/>
    <property type="match status" value="1"/>
</dbReference>
<protein>
    <submittedName>
        <fullName evidence="4">CocE/NonD family hydrolase</fullName>
    </submittedName>
</protein>
<dbReference type="SMART" id="SM00939">
    <property type="entry name" value="PepX_C"/>
    <property type="match status" value="1"/>
</dbReference>
<dbReference type="InterPro" id="IPR000383">
    <property type="entry name" value="Xaa-Pro-like_dom"/>
</dbReference>
<dbReference type="SUPFAM" id="SSF53474">
    <property type="entry name" value="alpha/beta-Hydrolases"/>
    <property type="match status" value="1"/>
</dbReference>
<evidence type="ECO:0000256" key="2">
    <source>
        <dbReference type="SAM" id="MobiDB-lite"/>
    </source>
</evidence>
<reference evidence="4 5" key="1">
    <citation type="submission" date="2024-10" db="EMBL/GenBank/DDBJ databases">
        <title>The Natural Products Discovery Center: Release of the First 8490 Sequenced Strains for Exploring Actinobacteria Biosynthetic Diversity.</title>
        <authorList>
            <person name="Kalkreuter E."/>
            <person name="Kautsar S.A."/>
            <person name="Yang D."/>
            <person name="Bader C.D."/>
            <person name="Teijaro C.N."/>
            <person name="Fluegel L."/>
            <person name="Davis C.M."/>
            <person name="Simpson J.R."/>
            <person name="Lauterbach L."/>
            <person name="Steele A.D."/>
            <person name="Gui C."/>
            <person name="Meng S."/>
            <person name="Li G."/>
            <person name="Viehrig K."/>
            <person name="Ye F."/>
            <person name="Su P."/>
            <person name="Kiefer A.F."/>
            <person name="Nichols A."/>
            <person name="Cepeda A.J."/>
            <person name="Yan W."/>
            <person name="Fan B."/>
            <person name="Jiang Y."/>
            <person name="Adhikari A."/>
            <person name="Zheng C.-J."/>
            <person name="Schuster L."/>
            <person name="Cowan T.M."/>
            <person name="Smanski M.J."/>
            <person name="Chevrette M.G."/>
            <person name="De Carvalho L.P.S."/>
            <person name="Shen B."/>
        </authorList>
    </citation>
    <scope>NUCLEOTIDE SEQUENCE [LARGE SCALE GENOMIC DNA]</scope>
    <source>
        <strain evidence="4 5">NPDC015755</strain>
    </source>
</reference>
<keyword evidence="1 4" id="KW-0378">Hydrolase</keyword>
<gene>
    <name evidence="4" type="ORF">ACF05T_14530</name>
</gene>
<accession>A0ABW6YC52</accession>
<keyword evidence="5" id="KW-1185">Reference proteome</keyword>
<dbReference type="Proteomes" id="UP001603013">
    <property type="component" value="Unassembled WGS sequence"/>
</dbReference>
<comment type="caution">
    <text evidence="4">The sequence shown here is derived from an EMBL/GenBank/DDBJ whole genome shotgun (WGS) entry which is preliminary data.</text>
</comment>
<evidence type="ECO:0000313" key="5">
    <source>
        <dbReference type="Proteomes" id="UP001603013"/>
    </source>
</evidence>
<evidence type="ECO:0000313" key="4">
    <source>
        <dbReference type="EMBL" id="MFF8277305.1"/>
    </source>
</evidence>
<feature type="compositionally biased region" description="Basic and acidic residues" evidence="2">
    <location>
        <begin position="310"/>
        <end position="320"/>
    </location>
</feature>
<feature type="region of interest" description="Disordered" evidence="2">
    <location>
        <begin position="306"/>
        <end position="331"/>
    </location>
</feature>
<sequence>MLRSVWVGGLATDVCLTAGEGPRPAVLIRTPYDRRRHRAELRAWAARGFVGVGQDVRGRYASGGDWRPYRSEAADGAATLAWIRAQEWSDGRVVAVGASYAAHCALAPLLEEEAGEVPDAVVAAVPALGGAEVAREPSGVERLSSRVGWWLTHGDRTDSDEEAFARALRDTPGLLDRLPVRKMLPHASWPDVWTARRDDGLWARAACARVPLLAVGGSRDPFADETIRLWRSWGGAARLLLGPWGHGLTTTPAPEAHAEHHLDLGELYARWARKALAATLRGRRGALALGGSAHWCDAATIGPAAPGCGRDIRPDTRPDTDTGTGARTDRSHRVARPLAYRFGHSAGLRLVHGADFLADPRRPVRSDRLDIDEHAAPDRCLLVTPPLPRPLDLLGDAEARLVAAAEGRSADWAVRLVALRPDGRAEPLATGVARADHGGPDPRPVTVPLGHLARRLPAGIRLRVEVAGHHFPAHVRNPHTGQDPATATRLLPSRRSVRTADSVLLLPAVHRPALIDPVQEILR</sequence>
<dbReference type="Gene3D" id="3.40.50.1820">
    <property type="entry name" value="alpha/beta hydrolase"/>
    <property type="match status" value="1"/>
</dbReference>